<reference evidence="2 3" key="1">
    <citation type="journal article" date="2011" name="Science">
        <title>The ecoresponsive genome of Daphnia pulex.</title>
        <authorList>
            <person name="Colbourne J.K."/>
            <person name="Pfrender M.E."/>
            <person name="Gilbert D."/>
            <person name="Thomas W.K."/>
            <person name="Tucker A."/>
            <person name="Oakley T.H."/>
            <person name="Tokishita S."/>
            <person name="Aerts A."/>
            <person name="Arnold G.J."/>
            <person name="Basu M.K."/>
            <person name="Bauer D.J."/>
            <person name="Caceres C.E."/>
            <person name="Carmel L."/>
            <person name="Casola C."/>
            <person name="Choi J.H."/>
            <person name="Detter J.C."/>
            <person name="Dong Q."/>
            <person name="Dusheyko S."/>
            <person name="Eads B.D."/>
            <person name="Frohlich T."/>
            <person name="Geiler-Samerotte K.A."/>
            <person name="Gerlach D."/>
            <person name="Hatcher P."/>
            <person name="Jogdeo S."/>
            <person name="Krijgsveld J."/>
            <person name="Kriventseva E.V."/>
            <person name="Kultz D."/>
            <person name="Laforsch C."/>
            <person name="Lindquist E."/>
            <person name="Lopez J."/>
            <person name="Manak J.R."/>
            <person name="Muller J."/>
            <person name="Pangilinan J."/>
            <person name="Patwardhan R.P."/>
            <person name="Pitluck S."/>
            <person name="Pritham E.J."/>
            <person name="Rechtsteiner A."/>
            <person name="Rho M."/>
            <person name="Rogozin I.B."/>
            <person name="Sakarya O."/>
            <person name="Salamov A."/>
            <person name="Schaack S."/>
            <person name="Shapiro H."/>
            <person name="Shiga Y."/>
            <person name="Skalitzky C."/>
            <person name="Smith Z."/>
            <person name="Souvorov A."/>
            <person name="Sung W."/>
            <person name="Tang Z."/>
            <person name="Tsuchiya D."/>
            <person name="Tu H."/>
            <person name="Vos H."/>
            <person name="Wang M."/>
            <person name="Wolf Y.I."/>
            <person name="Yamagata H."/>
            <person name="Yamada T."/>
            <person name="Ye Y."/>
            <person name="Shaw J.R."/>
            <person name="Andrews J."/>
            <person name="Crease T.J."/>
            <person name="Tang H."/>
            <person name="Lucas S.M."/>
            <person name="Robertson H.M."/>
            <person name="Bork P."/>
            <person name="Koonin E.V."/>
            <person name="Zdobnov E.M."/>
            <person name="Grigoriev I.V."/>
            <person name="Lynch M."/>
            <person name="Boore J.L."/>
        </authorList>
    </citation>
    <scope>NUCLEOTIDE SEQUENCE [LARGE SCALE GENOMIC DNA]</scope>
</reference>
<gene>
    <name evidence="2" type="ORF">DAPPUDRAFT_241932</name>
</gene>
<accession>E9GFF0</accession>
<dbReference type="InParanoid" id="E9GFF0"/>
<evidence type="ECO:0000256" key="1">
    <source>
        <dbReference type="SAM" id="MobiDB-lite"/>
    </source>
</evidence>
<sequence>MHWAANLQLGAVAYTGGRETKDRGTLGTVDNRPTPITSTFKTGGGFAVSAKMPPLSSAPTVGRRGLASYQPQISGQDQSVGTLSASQITVTWNKI</sequence>
<dbReference type="EMBL" id="GL732542">
    <property type="protein sequence ID" value="EFX81630.1"/>
    <property type="molecule type" value="Genomic_DNA"/>
</dbReference>
<organism evidence="2 3">
    <name type="scientific">Daphnia pulex</name>
    <name type="common">Water flea</name>
    <dbReference type="NCBI Taxonomy" id="6669"/>
    <lineage>
        <taxon>Eukaryota</taxon>
        <taxon>Metazoa</taxon>
        <taxon>Ecdysozoa</taxon>
        <taxon>Arthropoda</taxon>
        <taxon>Crustacea</taxon>
        <taxon>Branchiopoda</taxon>
        <taxon>Diplostraca</taxon>
        <taxon>Cladocera</taxon>
        <taxon>Anomopoda</taxon>
        <taxon>Daphniidae</taxon>
        <taxon>Daphnia</taxon>
    </lineage>
</organism>
<evidence type="ECO:0000313" key="3">
    <source>
        <dbReference type="Proteomes" id="UP000000305"/>
    </source>
</evidence>
<proteinExistence type="predicted"/>
<dbReference type="KEGG" id="dpx:DAPPUDRAFT_241932"/>
<feature type="region of interest" description="Disordered" evidence="1">
    <location>
        <begin position="14"/>
        <end position="42"/>
    </location>
</feature>
<evidence type="ECO:0000313" key="2">
    <source>
        <dbReference type="EMBL" id="EFX81630.1"/>
    </source>
</evidence>
<keyword evidence="3" id="KW-1185">Reference proteome</keyword>
<dbReference type="Proteomes" id="UP000000305">
    <property type="component" value="Unassembled WGS sequence"/>
</dbReference>
<dbReference type="HOGENOM" id="CLU_2374887_0_0_1"/>
<dbReference type="AlphaFoldDB" id="E9GFF0"/>
<name>E9GFF0_DAPPU</name>
<protein>
    <submittedName>
        <fullName evidence="2">Uncharacterized protein</fullName>
    </submittedName>
</protein>